<dbReference type="RefSeq" id="WP_160848603.1">
    <property type="nucleotide sequence ID" value="NZ_WMEQ01000008.1"/>
</dbReference>
<feature type="domain" description="HNH nuclease" evidence="1">
    <location>
        <begin position="28"/>
        <end position="77"/>
    </location>
</feature>
<evidence type="ECO:0000313" key="3">
    <source>
        <dbReference type="Proteomes" id="UP000468638"/>
    </source>
</evidence>
<dbReference type="EMBL" id="WMEQ01000008">
    <property type="protein sequence ID" value="MYL34304.1"/>
    <property type="molecule type" value="Genomic_DNA"/>
</dbReference>
<dbReference type="Gene3D" id="1.10.30.50">
    <property type="match status" value="1"/>
</dbReference>
<gene>
    <name evidence="2" type="ORF">GLW05_11915</name>
</gene>
<dbReference type="GO" id="GO:0008270">
    <property type="term" value="F:zinc ion binding"/>
    <property type="evidence" value="ECO:0007669"/>
    <property type="project" value="InterPro"/>
</dbReference>
<dbReference type="GO" id="GO:0004519">
    <property type="term" value="F:endonuclease activity"/>
    <property type="evidence" value="ECO:0007669"/>
    <property type="project" value="InterPro"/>
</dbReference>
<dbReference type="InterPro" id="IPR002711">
    <property type="entry name" value="HNH"/>
</dbReference>
<dbReference type="Proteomes" id="UP000468638">
    <property type="component" value="Unassembled WGS sequence"/>
</dbReference>
<sequence length="100" mass="11745">MVRLKKLVMFQLIIEVYLLENSREKLQMVYVNYVEKKLHLMINKVLPYLEVHHIKILSHGGSDSVENVVALCPNCHKKIHLLELEDDINKIQQKELANLN</sequence>
<organism evidence="2 3">
    <name type="scientific">Pontibacillus yanchengensis</name>
    <dbReference type="NCBI Taxonomy" id="462910"/>
    <lineage>
        <taxon>Bacteria</taxon>
        <taxon>Bacillati</taxon>
        <taxon>Bacillota</taxon>
        <taxon>Bacilli</taxon>
        <taxon>Bacillales</taxon>
        <taxon>Bacillaceae</taxon>
        <taxon>Pontibacillus</taxon>
    </lineage>
</organism>
<reference evidence="2 3" key="1">
    <citation type="submission" date="2019-11" db="EMBL/GenBank/DDBJ databases">
        <title>Genome sequences of 17 halophilic strains isolated from different environments.</title>
        <authorList>
            <person name="Furrow R.E."/>
        </authorList>
    </citation>
    <scope>NUCLEOTIDE SEQUENCE [LARGE SCALE GENOMIC DNA]</scope>
    <source>
        <strain evidence="2 3">22514_16_FS</strain>
    </source>
</reference>
<dbReference type="Pfam" id="PF01844">
    <property type="entry name" value="HNH"/>
    <property type="match status" value="1"/>
</dbReference>
<dbReference type="CDD" id="cd00085">
    <property type="entry name" value="HNHc"/>
    <property type="match status" value="1"/>
</dbReference>
<protein>
    <recommendedName>
        <fullName evidence="1">HNH nuclease domain-containing protein</fullName>
    </recommendedName>
</protein>
<dbReference type="InterPro" id="IPR003615">
    <property type="entry name" value="HNH_nuc"/>
</dbReference>
<accession>A0A6I4ZYN4</accession>
<proteinExistence type="predicted"/>
<dbReference type="SMART" id="SM00507">
    <property type="entry name" value="HNHc"/>
    <property type="match status" value="1"/>
</dbReference>
<evidence type="ECO:0000259" key="1">
    <source>
        <dbReference type="SMART" id="SM00507"/>
    </source>
</evidence>
<evidence type="ECO:0000313" key="2">
    <source>
        <dbReference type="EMBL" id="MYL34304.1"/>
    </source>
</evidence>
<dbReference type="OrthoDB" id="9781481at2"/>
<dbReference type="GO" id="GO:0003676">
    <property type="term" value="F:nucleic acid binding"/>
    <property type="evidence" value="ECO:0007669"/>
    <property type="project" value="InterPro"/>
</dbReference>
<name>A0A6I4ZYN4_9BACI</name>
<comment type="caution">
    <text evidence="2">The sequence shown here is derived from an EMBL/GenBank/DDBJ whole genome shotgun (WGS) entry which is preliminary data.</text>
</comment>
<dbReference type="AlphaFoldDB" id="A0A6I4ZYN4"/>